<dbReference type="InterPro" id="IPR051678">
    <property type="entry name" value="AGP_Transferase"/>
</dbReference>
<dbReference type="EMBL" id="JAVHJO010000009">
    <property type="protein sequence ID" value="KAK6537299.1"/>
    <property type="molecule type" value="Genomic_DNA"/>
</dbReference>
<comment type="caution">
    <text evidence="1">The sequence shown here is derived from an EMBL/GenBank/DDBJ whole genome shotgun (WGS) entry which is preliminary data.</text>
</comment>
<dbReference type="AlphaFoldDB" id="A0AAV9X803"/>
<evidence type="ECO:0000313" key="1">
    <source>
        <dbReference type="EMBL" id="KAK6537299.1"/>
    </source>
</evidence>
<accession>A0AAV9X803</accession>
<keyword evidence="2" id="KW-1185">Reference proteome</keyword>
<name>A0AAV9X803_9PEZI</name>
<dbReference type="PANTHER" id="PTHR21310">
    <property type="entry name" value="AMINOGLYCOSIDE PHOSPHOTRANSFERASE-RELATED-RELATED"/>
    <property type="match status" value="1"/>
</dbReference>
<organism evidence="1 2">
    <name type="scientific">Orbilia ellipsospora</name>
    <dbReference type="NCBI Taxonomy" id="2528407"/>
    <lineage>
        <taxon>Eukaryota</taxon>
        <taxon>Fungi</taxon>
        <taxon>Dikarya</taxon>
        <taxon>Ascomycota</taxon>
        <taxon>Pezizomycotina</taxon>
        <taxon>Orbiliomycetes</taxon>
        <taxon>Orbiliales</taxon>
        <taxon>Orbiliaceae</taxon>
        <taxon>Orbilia</taxon>
    </lineage>
</organism>
<reference evidence="1 2" key="1">
    <citation type="submission" date="2019-10" db="EMBL/GenBank/DDBJ databases">
        <authorList>
            <person name="Palmer J.M."/>
        </authorList>
    </citation>
    <scope>NUCLEOTIDE SEQUENCE [LARGE SCALE GENOMIC DNA]</scope>
    <source>
        <strain evidence="1 2">TWF694</strain>
    </source>
</reference>
<gene>
    <name evidence="1" type="ORF">TWF694_011491</name>
</gene>
<dbReference type="InterPro" id="IPR011009">
    <property type="entry name" value="Kinase-like_dom_sf"/>
</dbReference>
<protein>
    <recommendedName>
        <fullName evidence="3">Aminoglycoside phosphotransferase domain-containing protein</fullName>
    </recommendedName>
</protein>
<dbReference type="PANTHER" id="PTHR21310:SF56">
    <property type="entry name" value="AMINOGLYCOSIDE PHOSPHOTRANSFERASE DOMAIN-CONTAINING PROTEIN"/>
    <property type="match status" value="1"/>
</dbReference>
<evidence type="ECO:0008006" key="3">
    <source>
        <dbReference type="Google" id="ProtNLM"/>
    </source>
</evidence>
<proteinExistence type="predicted"/>
<dbReference type="Proteomes" id="UP001365542">
    <property type="component" value="Unassembled WGS sequence"/>
</dbReference>
<dbReference type="SUPFAM" id="SSF56112">
    <property type="entry name" value="Protein kinase-like (PK-like)"/>
    <property type="match status" value="1"/>
</dbReference>
<sequence length="556" mass="63303">MASFVAHQDQTGEDKTPLEKFTQLYKEAKKLIPNFPPIDDFKAVQSWLNAVELTEEENVTETDLFPADTASTTSTNYYGQEAFRTYQPKLFKLLAGIVPLGVSIDTVGRMKGGGNNRTASIGLDWPAGMRLKLNGKTIFEPRQEDSEVKAVFRAPRWLPPGGEDRDIIDNFAVLTYLGKVGLKVPAVFAYDSTSDNAIGVPFMLMTRIPGFRLEDIYQTLTHQQKIRVAMLVAKELLLFDAVRCEAMGVLKGGKHDVPPSLGFMEDIPSLAFHISPFTVGRRTKMPIKLSKSPYVNIKRMIDAQIMLSNSPGPGDDWEIFEAYKYCFTTLSVILEVMRVRRFFDAGSREGISLHHPDFFARNIIIGSSCRRADNLTFEIEGVIDWDESLALPASLRSSPCAWLWELNGPQSSNIPVWEEWYGDSDELPSSRFDYRLSPDERSIKDAFDNALGEYKRSFMYKMEYVWLRRLWKFALHGVGFHNENDVNRFKNFIDRWTEYAEGTNKMFTDPEAKYFDTFDGRVLDMVIEILEREAEPHQCDHEVHACADEFASEVTG</sequence>
<evidence type="ECO:0000313" key="2">
    <source>
        <dbReference type="Proteomes" id="UP001365542"/>
    </source>
</evidence>